<gene>
    <name evidence="2" type="ORF">GCM10023184_32790</name>
</gene>
<reference evidence="3" key="1">
    <citation type="journal article" date="2019" name="Int. J. Syst. Evol. Microbiol.">
        <title>The Global Catalogue of Microorganisms (GCM) 10K type strain sequencing project: providing services to taxonomists for standard genome sequencing and annotation.</title>
        <authorList>
            <consortium name="The Broad Institute Genomics Platform"/>
            <consortium name="The Broad Institute Genome Sequencing Center for Infectious Disease"/>
            <person name="Wu L."/>
            <person name="Ma J."/>
        </authorList>
    </citation>
    <scope>NUCLEOTIDE SEQUENCE [LARGE SCALE GENOMIC DNA]</scope>
    <source>
        <strain evidence="3">JCM 17919</strain>
    </source>
</reference>
<comment type="caution">
    <text evidence="2">The sequence shown here is derived from an EMBL/GenBank/DDBJ whole genome shotgun (WGS) entry which is preliminary data.</text>
</comment>
<evidence type="ECO:0000256" key="1">
    <source>
        <dbReference type="SAM" id="Phobius"/>
    </source>
</evidence>
<feature type="transmembrane region" description="Helical" evidence="1">
    <location>
        <begin position="12"/>
        <end position="33"/>
    </location>
</feature>
<dbReference type="RefSeq" id="WP_345256852.1">
    <property type="nucleotide sequence ID" value="NZ_BAABGY010000009.1"/>
</dbReference>
<keyword evidence="3" id="KW-1185">Reference proteome</keyword>
<keyword evidence="1" id="KW-0472">Membrane</keyword>
<proteinExistence type="predicted"/>
<accession>A0ABP8HBP2</accession>
<feature type="transmembrane region" description="Helical" evidence="1">
    <location>
        <begin position="179"/>
        <end position="199"/>
    </location>
</feature>
<feature type="transmembrane region" description="Helical" evidence="1">
    <location>
        <begin position="154"/>
        <end position="172"/>
    </location>
</feature>
<organism evidence="2 3">
    <name type="scientific">Flaviaesturariibacter amylovorans</name>
    <dbReference type="NCBI Taxonomy" id="1084520"/>
    <lineage>
        <taxon>Bacteria</taxon>
        <taxon>Pseudomonadati</taxon>
        <taxon>Bacteroidota</taxon>
        <taxon>Chitinophagia</taxon>
        <taxon>Chitinophagales</taxon>
        <taxon>Chitinophagaceae</taxon>
        <taxon>Flaviaestuariibacter</taxon>
    </lineage>
</organism>
<sequence length="200" mass="22332">MPKDKMTWKEERLLLLIGCIACSLAAGYIFLFLNREATDLLPGDLKPVPGLVLAAEPEFRSNKGKENVAFLFRGHNKEFLVSGYDSNPDARAAIRAGLHTGDTVDILVTPEEYAELGEDGFFEGTINLVGLRHNGQDFLSLERRNDQAFRGNRGALPAFIYAAVMCFIFWNMPHRPKRVSPTLVISLGALLVLFISIRFF</sequence>
<dbReference type="EMBL" id="BAABGY010000009">
    <property type="protein sequence ID" value="GAA4337124.1"/>
    <property type="molecule type" value="Genomic_DNA"/>
</dbReference>
<evidence type="ECO:0000313" key="2">
    <source>
        <dbReference type="EMBL" id="GAA4337124.1"/>
    </source>
</evidence>
<protein>
    <recommendedName>
        <fullName evidence="4">DUF3592 domain-containing protein</fullName>
    </recommendedName>
</protein>
<name>A0ABP8HBP2_9BACT</name>
<keyword evidence="1" id="KW-1133">Transmembrane helix</keyword>
<evidence type="ECO:0000313" key="3">
    <source>
        <dbReference type="Proteomes" id="UP001501725"/>
    </source>
</evidence>
<keyword evidence="1" id="KW-0812">Transmembrane</keyword>
<evidence type="ECO:0008006" key="4">
    <source>
        <dbReference type="Google" id="ProtNLM"/>
    </source>
</evidence>
<dbReference type="Proteomes" id="UP001501725">
    <property type="component" value="Unassembled WGS sequence"/>
</dbReference>